<evidence type="ECO:0000313" key="1">
    <source>
        <dbReference type="EMBL" id="OAP35830.1"/>
    </source>
</evidence>
<sequence length="99" mass="11316">MHHIFADAATLARLADDIGKVGSERFDRSMLDHAPFLDEYALIRQPALSLTGIVTGHPRISDGHRCLSTQIFYLDLERGVARTINRWYRLGRPHGFERQ</sequence>
<gene>
    <name evidence="1" type="ORF">AU381_16745</name>
</gene>
<dbReference type="EMBL" id="LPUX01000065">
    <property type="protein sequence ID" value="OAP35830.1"/>
    <property type="molecule type" value="Genomic_DNA"/>
</dbReference>
<dbReference type="Pfam" id="PF20339">
    <property type="entry name" value="DUF6634"/>
    <property type="match status" value="1"/>
</dbReference>
<dbReference type="OrthoDB" id="7870532at2"/>
<dbReference type="RefSeq" id="WP_064244251.1">
    <property type="nucleotide sequence ID" value="NZ_LPUX01000065.1"/>
</dbReference>
<comment type="caution">
    <text evidence="1">The sequence shown here is derived from an EMBL/GenBank/DDBJ whole genome shotgun (WGS) entry which is preliminary data.</text>
</comment>
<protein>
    <submittedName>
        <fullName evidence="1">Uncharacterized protein</fullName>
    </submittedName>
</protein>
<keyword evidence="2" id="KW-1185">Reference proteome</keyword>
<dbReference type="STRING" id="1472378.AU381_16745"/>
<evidence type="ECO:0000313" key="2">
    <source>
        <dbReference type="Proteomes" id="UP000094025"/>
    </source>
</evidence>
<dbReference type="Proteomes" id="UP000094025">
    <property type="component" value="Unassembled WGS sequence"/>
</dbReference>
<name>A0A178XKS6_9HYPH</name>
<dbReference type="AlphaFoldDB" id="A0A178XKS6"/>
<accession>A0A178XKS6</accession>
<dbReference type="InterPro" id="IPR046574">
    <property type="entry name" value="DUF6634"/>
</dbReference>
<organism evidence="1 2">
    <name type="scientific">Sinorhizobium glycinis</name>
    <dbReference type="NCBI Taxonomy" id="1472378"/>
    <lineage>
        <taxon>Bacteria</taxon>
        <taxon>Pseudomonadati</taxon>
        <taxon>Pseudomonadota</taxon>
        <taxon>Alphaproteobacteria</taxon>
        <taxon>Hyphomicrobiales</taxon>
        <taxon>Rhizobiaceae</taxon>
        <taxon>Sinorhizobium/Ensifer group</taxon>
        <taxon>Sinorhizobium</taxon>
    </lineage>
</organism>
<reference evidence="1 2" key="1">
    <citation type="journal article" date="2016" name="Int. J. Syst. Evol. Microbiol.">
        <title>Ensifer glycinis sp. nov., an novel rhizobial species associated with Glycine spp.</title>
        <authorList>
            <person name="Yan H."/>
            <person name="Yan J."/>
            <person name="Sui X.H."/>
            <person name="Wang E.T."/>
            <person name="Chen W.X."/>
            <person name="Zhang X.X."/>
            <person name="Chen W.F."/>
        </authorList>
    </citation>
    <scope>NUCLEOTIDE SEQUENCE [LARGE SCALE GENOMIC DNA]</scope>
    <source>
        <strain evidence="1 2">CCBAU 23380</strain>
    </source>
</reference>
<proteinExistence type="predicted"/>